<dbReference type="STRING" id="210143.A0A1R3HLF2"/>
<dbReference type="PROSITE" id="PS50878">
    <property type="entry name" value="RT_POL"/>
    <property type="match status" value="1"/>
</dbReference>
<dbReference type="GO" id="GO:0008270">
    <property type="term" value="F:zinc ion binding"/>
    <property type="evidence" value="ECO:0007669"/>
    <property type="project" value="UniProtKB-KW"/>
</dbReference>
<feature type="domain" description="RNase H type-1" evidence="6">
    <location>
        <begin position="2781"/>
        <end position="2911"/>
    </location>
</feature>
<dbReference type="Proteomes" id="UP000188268">
    <property type="component" value="Unassembled WGS sequence"/>
</dbReference>
<dbReference type="InterPro" id="IPR036691">
    <property type="entry name" value="Endo/exonu/phosph_ase_sf"/>
</dbReference>
<dbReference type="InterPro" id="IPR012337">
    <property type="entry name" value="RNaseH-like_sf"/>
</dbReference>
<dbReference type="InterPro" id="IPR043502">
    <property type="entry name" value="DNA/RNA_pol_sf"/>
</dbReference>
<keyword evidence="3" id="KW-1133">Transmembrane helix</keyword>
<dbReference type="InterPro" id="IPR044730">
    <property type="entry name" value="RNase_H-like_dom_plant"/>
</dbReference>
<evidence type="ECO:0000313" key="8">
    <source>
        <dbReference type="Proteomes" id="UP000188268"/>
    </source>
</evidence>
<feature type="region of interest" description="Disordered" evidence="2">
    <location>
        <begin position="490"/>
        <end position="534"/>
    </location>
</feature>
<evidence type="ECO:0000259" key="6">
    <source>
        <dbReference type="PROSITE" id="PS50879"/>
    </source>
</evidence>
<dbReference type="InterPro" id="IPR002156">
    <property type="entry name" value="RNaseH_domain"/>
</dbReference>
<dbReference type="Gene3D" id="3.30.420.10">
    <property type="entry name" value="Ribonuclease H-like superfamily/Ribonuclease H"/>
    <property type="match status" value="1"/>
</dbReference>
<feature type="domain" description="Reverse transcriptase" evidence="5">
    <location>
        <begin position="1181"/>
        <end position="1463"/>
    </location>
</feature>
<dbReference type="SUPFAM" id="SSF56219">
    <property type="entry name" value="DNase I-like"/>
    <property type="match status" value="2"/>
</dbReference>
<dbReference type="OrthoDB" id="998104at2759"/>
<reference evidence="7 8" key="1">
    <citation type="submission" date="2013-09" db="EMBL/GenBank/DDBJ databases">
        <title>Corchorus capsularis genome sequencing.</title>
        <authorList>
            <person name="Alam M."/>
            <person name="Haque M.S."/>
            <person name="Islam M.S."/>
            <person name="Emdad E.M."/>
            <person name="Islam M.M."/>
            <person name="Ahmed B."/>
            <person name="Halim A."/>
            <person name="Hossen Q.M.M."/>
            <person name="Hossain M.Z."/>
            <person name="Ahmed R."/>
            <person name="Khan M.M."/>
            <person name="Islam R."/>
            <person name="Rashid M.M."/>
            <person name="Khan S.A."/>
            <person name="Rahman M.S."/>
            <person name="Alam M."/>
        </authorList>
    </citation>
    <scope>NUCLEOTIDE SEQUENCE [LARGE SCALE GENOMIC DNA]</scope>
    <source>
        <strain evidence="8">cv. CVL-1</strain>
        <tissue evidence="7">Whole seedling</tissue>
    </source>
</reference>
<dbReference type="GO" id="GO:0003676">
    <property type="term" value="F:nucleic acid binding"/>
    <property type="evidence" value="ECO:0007669"/>
    <property type="project" value="InterPro"/>
</dbReference>
<dbReference type="Pfam" id="PF14392">
    <property type="entry name" value="zf-CCHC_4"/>
    <property type="match status" value="1"/>
</dbReference>
<dbReference type="SUPFAM" id="SSF53098">
    <property type="entry name" value="Ribonuclease H-like"/>
    <property type="match status" value="1"/>
</dbReference>
<evidence type="ECO:0000259" key="5">
    <source>
        <dbReference type="PROSITE" id="PS50878"/>
    </source>
</evidence>
<keyword evidence="8" id="KW-1185">Reference proteome</keyword>
<evidence type="ECO:0000256" key="3">
    <source>
        <dbReference type="SAM" id="Phobius"/>
    </source>
</evidence>
<dbReference type="PROSITE" id="PS50158">
    <property type="entry name" value="ZF_CCHC"/>
    <property type="match status" value="1"/>
</dbReference>
<protein>
    <submittedName>
        <fullName evidence="7">Reverse transcriptase</fullName>
    </submittedName>
</protein>
<evidence type="ECO:0000256" key="1">
    <source>
        <dbReference type="PROSITE-ProRule" id="PRU00047"/>
    </source>
</evidence>
<keyword evidence="3" id="KW-0472">Membrane</keyword>
<proteinExistence type="predicted"/>
<keyword evidence="7" id="KW-0808">Transferase</keyword>
<dbReference type="Pfam" id="PF03372">
    <property type="entry name" value="Exo_endo_phos"/>
    <property type="match status" value="1"/>
</dbReference>
<evidence type="ECO:0000313" key="7">
    <source>
        <dbReference type="EMBL" id="OMO71257.1"/>
    </source>
</evidence>
<keyword evidence="7" id="KW-0548">Nucleotidyltransferase</keyword>
<dbReference type="Gene3D" id="3.60.10.10">
    <property type="entry name" value="Endonuclease/exonuclease/phosphatase"/>
    <property type="match status" value="2"/>
</dbReference>
<dbReference type="InterPro" id="IPR025836">
    <property type="entry name" value="Zn_knuckle_CX2CX4HX4C"/>
</dbReference>
<evidence type="ECO:0000256" key="2">
    <source>
        <dbReference type="SAM" id="MobiDB-lite"/>
    </source>
</evidence>
<comment type="caution">
    <text evidence="7">The sequence shown here is derived from an EMBL/GenBank/DDBJ whole genome shotgun (WGS) entry which is preliminary data.</text>
</comment>
<accession>A0A1R3HLF2</accession>
<keyword evidence="1" id="KW-0479">Metal-binding</keyword>
<gene>
    <name evidence="7" type="ORF">CCACVL1_18333</name>
</gene>
<dbReference type="Pfam" id="PF13456">
    <property type="entry name" value="RVT_3"/>
    <property type="match status" value="1"/>
</dbReference>
<dbReference type="GO" id="GO:0004523">
    <property type="term" value="F:RNA-DNA hybrid ribonuclease activity"/>
    <property type="evidence" value="ECO:0007669"/>
    <property type="project" value="InterPro"/>
</dbReference>
<dbReference type="Pfam" id="PF13966">
    <property type="entry name" value="zf-RVT"/>
    <property type="match status" value="1"/>
</dbReference>
<dbReference type="InterPro" id="IPR036397">
    <property type="entry name" value="RNaseH_sf"/>
</dbReference>
<dbReference type="Gramene" id="OMO71257">
    <property type="protein sequence ID" value="OMO71257"/>
    <property type="gene ID" value="CCACVL1_18333"/>
</dbReference>
<keyword evidence="1" id="KW-0862">Zinc</keyword>
<evidence type="ECO:0000259" key="4">
    <source>
        <dbReference type="PROSITE" id="PS50158"/>
    </source>
</evidence>
<feature type="compositionally biased region" description="Basic and acidic residues" evidence="2">
    <location>
        <begin position="493"/>
        <end position="504"/>
    </location>
</feature>
<feature type="domain" description="CCHC-type" evidence="4">
    <location>
        <begin position="315"/>
        <end position="330"/>
    </location>
</feature>
<dbReference type="CDD" id="cd06222">
    <property type="entry name" value="RNase_H_like"/>
    <property type="match status" value="1"/>
</dbReference>
<keyword evidence="3" id="KW-0812">Transmembrane</keyword>
<dbReference type="GO" id="GO:0003964">
    <property type="term" value="F:RNA-directed DNA polymerase activity"/>
    <property type="evidence" value="ECO:0007669"/>
    <property type="project" value="UniProtKB-KW"/>
</dbReference>
<dbReference type="Pfam" id="PF00078">
    <property type="entry name" value="RVT_1"/>
    <property type="match status" value="2"/>
</dbReference>
<dbReference type="CDD" id="cd01650">
    <property type="entry name" value="RT_nLTR_like"/>
    <property type="match status" value="1"/>
</dbReference>
<organism evidence="7 8">
    <name type="scientific">Corchorus capsularis</name>
    <name type="common">Jute</name>
    <dbReference type="NCBI Taxonomy" id="210143"/>
    <lineage>
        <taxon>Eukaryota</taxon>
        <taxon>Viridiplantae</taxon>
        <taxon>Streptophyta</taxon>
        <taxon>Embryophyta</taxon>
        <taxon>Tracheophyta</taxon>
        <taxon>Spermatophyta</taxon>
        <taxon>Magnoliopsida</taxon>
        <taxon>eudicotyledons</taxon>
        <taxon>Gunneridae</taxon>
        <taxon>Pentapetalae</taxon>
        <taxon>rosids</taxon>
        <taxon>malvids</taxon>
        <taxon>Malvales</taxon>
        <taxon>Malvaceae</taxon>
        <taxon>Grewioideae</taxon>
        <taxon>Apeibeae</taxon>
        <taxon>Corchorus</taxon>
    </lineage>
</organism>
<dbReference type="Pfam" id="PF14111">
    <property type="entry name" value="DUF4283"/>
    <property type="match status" value="1"/>
</dbReference>
<sequence length="2943" mass="338104">MRRVREFSGDRAKSRSMVDWRSSKVCFWILVEIHDKAKVALILAGSWKRNRFSIRISMDETFLEDRKSGNVIGYVNLNDDYTCSGERILGIREGTETLVMEDALNEGKSCTLCFRLVFGLAVDEMDLEIQLEDGDEVSFALTKYMVPGKILVNRILNRRGVVSVLRGIWPLEIAPCIREVGDNLYGISFKTKKERDRALEEGPWFIKGSCMMMKKWQPGCNVAEMDFQTVSFWIQVHNLPIEMLTRSNANIIGSRMGRVIKIEDPVTSGGLGRSFLRIRIEIDAHNALVDGFWVPRKNMEKVWAEVKYERLADFCYCCGKLGHVLKQCPENDGEDNGEEKRYRYGPHMRAIPAHSVSWMSAIGKENRRVDPVNSERIHSVHDDSRRWERNNFGDTSRGGILMEGGQNSMIDKGKKTTWGSNFMSLQLRASGSAGFDRMDSNWRFSSRSHEKDADSLNVIHGSQLHISDIPVSTMNMTEPAVPLHGQAVVNFDDSTHNSNDRDPGLELDYPPGVVRVQHGSDNETEPPVTPDLDQFSDSFIPNTYSETYTFTTPVENHNIIRKENLDVIATGNLETQPSDIQETLFPNTSLTQSGNPIPVKISTLPENTSARIFIFDKSLNTYILVTTPLNNIVDNIGEEESMDRIVQYRREFLQHDHNTKEILSSGIRDLRLKRGIEEVDTEIGMMKRRKIESGIVIRETVNINEDSQVPTGRKSASGQKGKKKELKQIIHKYDPDVVFLMETRNGREMVEKIRKKMGYPNVIYVDPVGLSGGLSLWWKKEYVVSSIEESKNVIDTVFELEDGGDKHRIMRIYGAPVYSDRKLVWEKINRKTLSIEEKWMCIGDWNDLEDVEKEGGRPKERRVLQNFRTVVEFCQLLEVPSQGQQFTWSGIRDGEIIKEKLDRCLVNLDWLEQYPRTQVWNLPAIGSDHSPLVINTVVGDKKGAKLFKFEAIWLEKEDCKRIIGEGWNKEVDGSRAYKVVCKLKRCRELLKEWCRENNKDRKMKENLRAAIADIQDVGKDIEDRECIEDMTEQLHKIMEQEEVYWHQRARVNWLKCGDKNTHFFHQTTLQRRQKNKVLRLKSGDQWLEAKEDIMEEFTKYYENIFSTSGSRYWDSVLNHVPVLINDEMNDFLTRRVTMEVVNVATFQMGELKSPGLDGFNGLLFQQNWEVVKDDIYAMVQSFFDSGRMLRELNNTDLVMIPKIKGPESVTQFRPISLCNYAYKIISKVMVNKLKGFMGDLVTENQSAFVHGRQIHDNVLIAQEVFHYLKIKKKGKQSDVAVKIDMSKAYDRVEWGFLKVILMKMGMNPHWCNMISECVSTVSYTIVINGKTSRGIFPSRGLRQGDPLSPYLFLLVIDSLSRMIQAGNDSKHIAGIKVSRSCPELSHLLFTDDSLFFLQANSENCSRFLHILQEFADATGQIINLEKSSLIFSANAPVDLRAEISQRLQIQEAANPGIYLGFQSTWGKTKCGALHYITERVQAKLNVWKQKLLSLAGKEWTSMETQQAIEKIPLGVFDRADRRTWPYTKNGRYTVRSGYYAIRTSHCEFVYKQKEIDLGGVVYRIQSAVREFVSLRSKNQLDEVELSRLEEQQLWTKSPPGWIKINSDGSFCKKYLAEGFGIVIRDEEGNVLDAFSSSVKAVDALSTEALALRESERHDEHRLWEDDNSINLGLDSPNVSGPVECVIRPLICIGPEGMHNYGLDVQPLVVVKKKKKLLNRIPEDGKATVPTIFGYSISDSNIENRNRVLMEEEEAIWEISSTLHVVYNKDKQEVVRALIEQEKGSKIVGKEVLEMVFIQESKLSRDSKTLIKLVWGKGGCSGDMNSEGASSGLVTVWKDDFFEKEFAIMRSRFIVVVGVLKSNGVRVGFGNFYAPNDDAERVLFFHEVKQVIGGYNIPWVLGGYFNVVRCPDEKIGVVYNQGAMRCSVEFAEDLALIDLPLMGGRIHDENLRSKLTELKVKLWNLYRAEEQAWCQKLRFKWLQEGDRNTRFYHLVASVRNRVNCIKSLEFDCRTIEDPLELKDYIADDFEKHFNQNLAIGIEDFGGDFSMLSHQNFEWLQRPFDEEEILDAIHSCDGSKAPGSDGFNLNLFKKYWGVVKKDILAKVLARRLSSVMKEIIGPSQFAFIRGRQILNGFLIANETIDVMKKDGVGGVCFKVDFEKAYDSINWDFLRFAMRKVGFRQTWINWIVSCITTTSISILVNGSPSRQFGMMRGLRQRCPLSLLLFNIAREMFAMMVRNAVEKRLIEGVKVGNNGFEVNLLQYAYDSILFSKPETEKKFCIVRLNLFLVILGLPLGANPCSKKIWKLMVDRFQSRLSRWNGSHLSMAGRVALIKLVLSSMPSYYMSLFPILQRVKESLDETQRKFLWNGAMDSRKMHLVDWNTICNPKEMGGLGIVDLKLKNRALLNKWLWRFSDEDKILWRKVIIEKYSICENSLLPVGINRRRCSRLWWRIVEPIYLDRDEPNLTTEGMRIEVGNGALINFWNNALINFWNDALINGMILKDNFPRIFVLTVNKNAKIGEFGVWIEDKWEWKIHLRRCLFDWENFQWVGLIALLDNVTLSHEFKDKLIWKHSSSGLYSVKEFYKFVCYQNNSPDPIWRKIWLELAPPKVEMLLWQSIRGRIAVKSLLYARGLLSMENIGCHVCNEELETVDHIFLKCKRSWLVWQYYCAKWKVSWVMPMEVSSAFQIWIDIYENSVWRMTFYAILWTLWTVRNDAIFNGSSMEVSQIQAIVDCRIAFWCKAKWPNSAVTIDDYLRGLECVQVPDIGVKRRLHLDWLSPVEGQLKINVDGAARGQPGEARIGGVLRDESSSIKMIFSKPIGLAGSNLAEVLDIKEAFLIFVASRWAKDKVLVVESDSINAENDPSTVSWRFRQIIFQIEGFKKIISKWEVNHVLREANGIADGLANSSIDRALIFCLALSKSWLLVWCCCVLLCILLGSCDV</sequence>
<dbReference type="InterPro" id="IPR001878">
    <property type="entry name" value="Znf_CCHC"/>
</dbReference>
<dbReference type="PROSITE" id="PS50879">
    <property type="entry name" value="RNASE_H_1"/>
    <property type="match status" value="1"/>
</dbReference>
<feature type="transmembrane region" description="Helical" evidence="3">
    <location>
        <begin position="2913"/>
        <end position="2938"/>
    </location>
</feature>
<dbReference type="InterPro" id="IPR025558">
    <property type="entry name" value="DUF4283"/>
</dbReference>
<name>A0A1R3HLF2_COCAP</name>
<dbReference type="PANTHER" id="PTHR33116">
    <property type="entry name" value="REVERSE TRANSCRIPTASE ZINC-BINDING DOMAIN-CONTAINING PROTEIN-RELATED-RELATED"/>
    <property type="match status" value="1"/>
</dbReference>
<dbReference type="InterPro" id="IPR005135">
    <property type="entry name" value="Endo/exonuclease/phosphatase"/>
</dbReference>
<dbReference type="InterPro" id="IPR000477">
    <property type="entry name" value="RT_dom"/>
</dbReference>
<dbReference type="PANTHER" id="PTHR33116:SF75">
    <property type="entry name" value="RIBONUCLEASE H PROTEIN"/>
    <property type="match status" value="1"/>
</dbReference>
<keyword evidence="1" id="KW-0863">Zinc-finger</keyword>
<dbReference type="EMBL" id="AWWV01011663">
    <property type="protein sequence ID" value="OMO71257.1"/>
    <property type="molecule type" value="Genomic_DNA"/>
</dbReference>
<keyword evidence="7" id="KW-0695">RNA-directed DNA polymerase</keyword>
<dbReference type="InterPro" id="IPR026960">
    <property type="entry name" value="RVT-Znf"/>
</dbReference>
<dbReference type="SUPFAM" id="SSF56672">
    <property type="entry name" value="DNA/RNA polymerases"/>
    <property type="match status" value="2"/>
</dbReference>